<dbReference type="InterPro" id="IPR003481">
    <property type="entry name" value="FliD_N"/>
</dbReference>
<dbReference type="GeneID" id="66515568"/>
<dbReference type="InterPro" id="IPR010809">
    <property type="entry name" value="FliD_C"/>
</dbReference>
<reference evidence="9 12" key="2">
    <citation type="submission" date="2020-08" db="EMBL/GenBank/DDBJ databases">
        <title>Genomic Encyclopedia of Type Strains, Phase IV (KMG-V): Genome sequencing to study the core and pangenomes of soil and plant-associated prokaryotes.</title>
        <authorList>
            <person name="Whitman W."/>
        </authorList>
    </citation>
    <scope>NUCLEOTIDE SEQUENCE [LARGE SCALE GENOMIC DNA]</scope>
    <source>
        <strain evidence="9 12">SEMIA 4013</strain>
    </source>
</reference>
<dbReference type="PANTHER" id="PTHR30288:SF0">
    <property type="entry name" value="FLAGELLAR HOOK-ASSOCIATED PROTEIN 2"/>
    <property type="match status" value="1"/>
</dbReference>
<dbReference type="GO" id="GO:0007155">
    <property type="term" value="P:cell adhesion"/>
    <property type="evidence" value="ECO:0007669"/>
    <property type="project" value="InterPro"/>
</dbReference>
<dbReference type="KEGG" id="bfn:OI25_1591"/>
<dbReference type="Proteomes" id="UP000032614">
    <property type="component" value="Chromosome 1"/>
</dbReference>
<dbReference type="Proteomes" id="UP001246473">
    <property type="component" value="Unassembled WGS sequence"/>
</dbReference>
<dbReference type="EMBL" id="JANSLM010000015">
    <property type="protein sequence ID" value="MDT8842015.1"/>
    <property type="molecule type" value="Genomic_DNA"/>
</dbReference>
<evidence type="ECO:0000313" key="11">
    <source>
        <dbReference type="Proteomes" id="UP000032614"/>
    </source>
</evidence>
<evidence type="ECO:0000256" key="5">
    <source>
        <dbReference type="RuleBase" id="RU362066"/>
    </source>
</evidence>
<evidence type="ECO:0000256" key="3">
    <source>
        <dbReference type="ARBA" id="ARBA00023054"/>
    </source>
</evidence>
<organism evidence="10 13">
    <name type="scientific">Paraburkholderia fungorum</name>
    <dbReference type="NCBI Taxonomy" id="134537"/>
    <lineage>
        <taxon>Bacteria</taxon>
        <taxon>Pseudomonadati</taxon>
        <taxon>Pseudomonadota</taxon>
        <taxon>Betaproteobacteria</taxon>
        <taxon>Burkholderiales</taxon>
        <taxon>Burkholderiaceae</taxon>
        <taxon>Paraburkholderia</taxon>
    </lineage>
</organism>
<evidence type="ECO:0000259" key="6">
    <source>
        <dbReference type="Pfam" id="PF02465"/>
    </source>
</evidence>
<dbReference type="RefSeq" id="WP_030102397.1">
    <property type="nucleotide sequence ID" value="NZ_CADFGE010000001.1"/>
</dbReference>
<evidence type="ECO:0000313" key="9">
    <source>
        <dbReference type="EMBL" id="MBB6203639.1"/>
    </source>
</evidence>
<dbReference type="PANTHER" id="PTHR30288">
    <property type="entry name" value="FLAGELLAR CAP/ASSEMBLY PROTEIN FLID"/>
    <property type="match status" value="1"/>
</dbReference>
<protein>
    <recommendedName>
        <fullName evidence="5">Flagellar hook-associated protein 2</fullName>
        <shortName evidence="5">HAP2</shortName>
    </recommendedName>
    <alternativeName>
        <fullName evidence="5">Flagellar cap protein</fullName>
    </alternativeName>
</protein>
<sequence>MSSISTTSTAASTAAANAALQSAAQSIISGSTGNTSMDVGTLVTALVNAKTAGQAAALTAQQTTDNTQVSAYGALTAALDALQSGIAGLTNGSTLSTFSATASGTGLTATAGSGAVAGSYSIGVTQIASSQALSSAAFGATTQLGTGTMTISIGSQSMNINVDSTNNTLSGIAAAINSGTGNPGVTATIVTGSDGAHLVLRAANTGAANVINVSVNATTDNGLSSLGVTSTASTTGGQSSFTSANSSNAWTQSSYAQDAEFTIGGIAASSATNAVTTAISGVTLNLSAAAAGSTQTLTVAADTTAESTAINNFVSLYNTVVTTMATLTSFNSSSSSQGPLLGDSTLQTIKNTLATIVGGAVGSGTTGSTLAAIGITLKDDPADGTMVVNNTTLSAALTSSPATVASLFNSTNGIAEQLSSSITNFTQTGGLIDTRTSALNTDLQSITTQQSALADYTAQLTSQYQAQFTALDTLMATMNNNSQYLTALFGGANSAGALASANNA</sequence>
<comment type="subunit">
    <text evidence="2 5">Homopentamer.</text>
</comment>
<dbReference type="GO" id="GO:0071973">
    <property type="term" value="P:bacterial-type flagellum-dependent cell motility"/>
    <property type="evidence" value="ECO:0007669"/>
    <property type="project" value="TreeGrafter"/>
</dbReference>
<evidence type="ECO:0000256" key="1">
    <source>
        <dbReference type="ARBA" id="ARBA00009764"/>
    </source>
</evidence>
<dbReference type="EMBL" id="JACIIK010000008">
    <property type="protein sequence ID" value="MBB6203639.1"/>
    <property type="molecule type" value="Genomic_DNA"/>
</dbReference>
<comment type="similarity">
    <text evidence="1 5">Belongs to the FliD family.</text>
</comment>
<dbReference type="InterPro" id="IPR040026">
    <property type="entry name" value="FliD"/>
</dbReference>
<keyword evidence="10" id="KW-0969">Cilium</keyword>
<evidence type="ECO:0000313" key="8">
    <source>
        <dbReference type="EMBL" id="AJZ59010.1"/>
    </source>
</evidence>
<accession>A0AAJ3SQ92</accession>
<comment type="function">
    <text evidence="5">Required for morphogenesis and for the elongation of the flagellar filament by facilitating polymerization of the flagellin monomers at the tip of growing filament. Forms a capping structure, which prevents flagellin subunits (transported through the central channel of the flagellum) from leaking out without polymerization at the distal end.</text>
</comment>
<dbReference type="EMBL" id="CP010026">
    <property type="protein sequence ID" value="AJZ59010.1"/>
    <property type="molecule type" value="Genomic_DNA"/>
</dbReference>
<name>A0AAJ3SQ92_9BURK</name>
<keyword evidence="10" id="KW-0282">Flagellum</keyword>
<dbReference type="Pfam" id="PF02465">
    <property type="entry name" value="FliD_N"/>
    <property type="match status" value="1"/>
</dbReference>
<evidence type="ECO:0000256" key="4">
    <source>
        <dbReference type="ARBA" id="ARBA00023143"/>
    </source>
</evidence>
<comment type="subcellular location">
    <subcellularLocation>
        <location evidence="5">Secreted</location>
    </subcellularLocation>
    <subcellularLocation>
        <location evidence="5">Bacterial flagellum</location>
    </subcellularLocation>
</comment>
<reference evidence="8 11" key="1">
    <citation type="journal article" date="2015" name="Genome Announc.">
        <title>Complete genome sequences for 59 burkholderia isolates, both pathogenic and near neighbor.</title>
        <authorList>
            <person name="Johnson S.L."/>
            <person name="Bishop-Lilly K.A."/>
            <person name="Ladner J.T."/>
            <person name="Daligault H.E."/>
            <person name="Davenport K.W."/>
            <person name="Jaissle J."/>
            <person name="Frey K.G."/>
            <person name="Koroleva G.I."/>
            <person name="Bruce D.C."/>
            <person name="Coyne S.R."/>
            <person name="Broomall S.M."/>
            <person name="Li P.E."/>
            <person name="Teshima H."/>
            <person name="Gibbons H.S."/>
            <person name="Palacios G.F."/>
            <person name="Rosenzweig C.N."/>
            <person name="Redden C.L."/>
            <person name="Xu Y."/>
            <person name="Minogue T.D."/>
            <person name="Chain P.S."/>
        </authorList>
    </citation>
    <scope>NUCLEOTIDE SEQUENCE [LARGE SCALE GENOMIC DNA]</scope>
    <source>
        <strain evidence="8 11">ATCC BAA-463</strain>
    </source>
</reference>
<keyword evidence="3" id="KW-0175">Coiled coil</keyword>
<dbReference type="GO" id="GO:0009421">
    <property type="term" value="C:bacterial-type flagellum filament cap"/>
    <property type="evidence" value="ECO:0007669"/>
    <property type="project" value="InterPro"/>
</dbReference>
<dbReference type="GO" id="GO:0005576">
    <property type="term" value="C:extracellular region"/>
    <property type="evidence" value="ECO:0007669"/>
    <property type="project" value="UniProtKB-SubCell"/>
</dbReference>
<gene>
    <name evidence="10" type="primary">fliD</name>
    <name evidence="9" type="ORF">GGD69_004526</name>
    <name evidence="8" type="ORF">OI25_1591</name>
    <name evidence="10" type="ORF">ParKJ_31775</name>
</gene>
<dbReference type="AlphaFoldDB" id="A0AAJ3SQ92"/>
<dbReference type="Proteomes" id="UP000518681">
    <property type="component" value="Unassembled WGS sequence"/>
</dbReference>
<keyword evidence="10" id="KW-0966">Cell projection</keyword>
<evidence type="ECO:0000313" key="12">
    <source>
        <dbReference type="Proteomes" id="UP000518681"/>
    </source>
</evidence>
<reference evidence="10" key="3">
    <citation type="submission" date="2022-08" db="EMBL/GenBank/DDBJ databases">
        <authorList>
            <person name="Kim S.-J."/>
        </authorList>
    </citation>
    <scope>NUCLEOTIDE SEQUENCE</scope>
    <source>
        <strain evidence="10">KJ</strain>
    </source>
</reference>
<evidence type="ECO:0000256" key="2">
    <source>
        <dbReference type="ARBA" id="ARBA00011255"/>
    </source>
</evidence>
<evidence type="ECO:0000313" key="10">
    <source>
        <dbReference type="EMBL" id="MDT8842015.1"/>
    </source>
</evidence>
<dbReference type="Pfam" id="PF07195">
    <property type="entry name" value="FliD_C"/>
    <property type="match status" value="1"/>
</dbReference>
<dbReference type="GO" id="GO:0009424">
    <property type="term" value="C:bacterial-type flagellum hook"/>
    <property type="evidence" value="ECO:0007669"/>
    <property type="project" value="UniProtKB-UniRule"/>
</dbReference>
<proteinExistence type="inferred from homology"/>
<evidence type="ECO:0000313" key="13">
    <source>
        <dbReference type="Proteomes" id="UP001246473"/>
    </source>
</evidence>
<evidence type="ECO:0000259" key="7">
    <source>
        <dbReference type="Pfam" id="PF07195"/>
    </source>
</evidence>
<feature type="domain" description="Flagellar hook-associated protein 2 N-terminal" evidence="6">
    <location>
        <begin position="36"/>
        <end position="131"/>
    </location>
</feature>
<keyword evidence="5" id="KW-0964">Secreted</keyword>
<feature type="domain" description="Flagellar hook-associated protein 2 C-terminal" evidence="7">
    <location>
        <begin position="256"/>
        <end position="480"/>
    </location>
</feature>
<keyword evidence="4 5" id="KW-0975">Bacterial flagellum</keyword>